<reference evidence="1" key="2">
    <citation type="journal article" date="2015" name="Data Brief">
        <title>Shoot transcriptome of the giant reed, Arundo donax.</title>
        <authorList>
            <person name="Barrero R.A."/>
            <person name="Guerrero F.D."/>
            <person name="Moolhuijzen P."/>
            <person name="Goolsby J.A."/>
            <person name="Tidwell J."/>
            <person name="Bellgard S.E."/>
            <person name="Bellgard M.I."/>
        </authorList>
    </citation>
    <scope>NUCLEOTIDE SEQUENCE</scope>
    <source>
        <tissue evidence="1">Shoot tissue taken approximately 20 cm above the soil surface</tissue>
    </source>
</reference>
<evidence type="ECO:0000313" key="1">
    <source>
        <dbReference type="EMBL" id="JAD67803.1"/>
    </source>
</evidence>
<protein>
    <submittedName>
        <fullName evidence="1">Uncharacterized protein</fullName>
    </submittedName>
</protein>
<reference evidence="1" key="1">
    <citation type="submission" date="2014-09" db="EMBL/GenBank/DDBJ databases">
        <authorList>
            <person name="Magalhaes I.L.F."/>
            <person name="Oliveira U."/>
            <person name="Santos F.R."/>
            <person name="Vidigal T.H.D.A."/>
            <person name="Brescovit A.D."/>
            <person name="Santos A.J."/>
        </authorList>
    </citation>
    <scope>NUCLEOTIDE SEQUENCE</scope>
    <source>
        <tissue evidence="1">Shoot tissue taken approximately 20 cm above the soil surface</tissue>
    </source>
</reference>
<dbReference type="AlphaFoldDB" id="A0A0A9C015"/>
<organism evidence="1">
    <name type="scientific">Arundo donax</name>
    <name type="common">Giant reed</name>
    <name type="synonym">Donax arundinaceus</name>
    <dbReference type="NCBI Taxonomy" id="35708"/>
    <lineage>
        <taxon>Eukaryota</taxon>
        <taxon>Viridiplantae</taxon>
        <taxon>Streptophyta</taxon>
        <taxon>Embryophyta</taxon>
        <taxon>Tracheophyta</taxon>
        <taxon>Spermatophyta</taxon>
        <taxon>Magnoliopsida</taxon>
        <taxon>Liliopsida</taxon>
        <taxon>Poales</taxon>
        <taxon>Poaceae</taxon>
        <taxon>PACMAD clade</taxon>
        <taxon>Arundinoideae</taxon>
        <taxon>Arundineae</taxon>
        <taxon>Arundo</taxon>
    </lineage>
</organism>
<name>A0A0A9C015_ARUDO</name>
<proteinExistence type="predicted"/>
<dbReference type="EMBL" id="GBRH01230092">
    <property type="protein sequence ID" value="JAD67803.1"/>
    <property type="molecule type" value="Transcribed_RNA"/>
</dbReference>
<accession>A0A0A9C015</accession>
<sequence length="29" mass="3243">MVSLMKHVKLHFSSTAFESSLMNCSVNVD</sequence>